<dbReference type="GO" id="GO:0016491">
    <property type="term" value="F:oxidoreductase activity"/>
    <property type="evidence" value="ECO:0007669"/>
    <property type="project" value="UniProtKB-KW"/>
</dbReference>
<evidence type="ECO:0000256" key="1">
    <source>
        <dbReference type="ARBA" id="ARBA00022723"/>
    </source>
</evidence>
<evidence type="ECO:0000256" key="3">
    <source>
        <dbReference type="SAM" id="MobiDB-lite"/>
    </source>
</evidence>
<sequence length="543" mass="58196">MHLQSLLLTLAPALVLGQGTAAPSIGAFGNSSYALEQEHYIAQLREEVHSLKDELEKPCETPTGSNAVTRASGSAPATYTAAWDTAFDSGSISRGTPTAVRSYPAASSDGTASIILSGPSGQSSLALSSVAASASTPYPSASGTNGSAIATASGRVLSSGVSTTSATSSTAASSMTSSSSSSSTSVSSSYVPSLSDFTVAQIESGEAWKNISELAMSRMQARQTNGSCTPENARVRTEFRKMSNAQRKSYTDAITCLHNNPPRYVEAASDTYPGVLNRYDEYVATHINLTYNIHGTADFLAWHRNMIHQYETDLIEVCGYSGNLPYWDWAQDAAAVDQSELFNGDEFSMGSNGVYIPDRNGTFLGLMGFTFPPGTGGGCVHSGPFSENFNTSLGPLDSPYGNNVANHQFNTYTNVTDLVLGETQVEYFQSLMQGFLGDNKLGIHGGGHWLGGGPSQLEDFHSSPNDPIFFLHHAMIDRIWTVWQYLDIENRLDEIYGTHTLQNSPASADMTLQDNVVFGLVGENEVLSSLMDTYGGRFCYRYE</sequence>
<evidence type="ECO:0000256" key="4">
    <source>
        <dbReference type="SAM" id="SignalP"/>
    </source>
</evidence>
<keyword evidence="7" id="KW-1185">Reference proteome</keyword>
<dbReference type="PROSITE" id="PS00498">
    <property type="entry name" value="TYROSINASE_2"/>
    <property type="match status" value="1"/>
</dbReference>
<dbReference type="SUPFAM" id="SSF48056">
    <property type="entry name" value="Di-copper centre-containing domain"/>
    <property type="match status" value="1"/>
</dbReference>
<dbReference type="InterPro" id="IPR002227">
    <property type="entry name" value="Tyrosinase_Cu-bd"/>
</dbReference>
<reference evidence="6" key="1">
    <citation type="submission" date="2023-07" db="EMBL/GenBank/DDBJ databases">
        <title>Black Yeasts Isolated from many extreme environments.</title>
        <authorList>
            <person name="Coleine C."/>
            <person name="Stajich J.E."/>
            <person name="Selbmann L."/>
        </authorList>
    </citation>
    <scope>NUCLEOTIDE SEQUENCE</scope>
    <source>
        <strain evidence="6">CCFEE 5485</strain>
    </source>
</reference>
<evidence type="ECO:0000259" key="5">
    <source>
        <dbReference type="PROSITE" id="PS00498"/>
    </source>
</evidence>
<comment type="caution">
    <text evidence="6">The sequence shown here is derived from an EMBL/GenBank/DDBJ whole genome shotgun (WGS) entry which is preliminary data.</text>
</comment>
<name>A0AAE1C3E6_9PEZI</name>
<feature type="domain" description="Tyrosinase copper-binding" evidence="5">
    <location>
        <begin position="466"/>
        <end position="477"/>
    </location>
</feature>
<dbReference type="PRINTS" id="PR00092">
    <property type="entry name" value="TYROSINASE"/>
</dbReference>
<evidence type="ECO:0000313" key="7">
    <source>
        <dbReference type="Proteomes" id="UP001274830"/>
    </source>
</evidence>
<keyword evidence="4" id="KW-0732">Signal</keyword>
<dbReference type="InterPro" id="IPR050316">
    <property type="entry name" value="Tyrosinase/Hemocyanin"/>
</dbReference>
<dbReference type="PANTHER" id="PTHR11474">
    <property type="entry name" value="TYROSINASE FAMILY MEMBER"/>
    <property type="match status" value="1"/>
</dbReference>
<dbReference type="InterPro" id="IPR008922">
    <property type="entry name" value="Di-copper_centre_dom_sf"/>
</dbReference>
<dbReference type="Pfam" id="PF00264">
    <property type="entry name" value="Tyrosinase"/>
    <property type="match status" value="1"/>
</dbReference>
<feature type="chain" id="PRO_5041993584" description="Tyrosinase copper-binding domain-containing protein" evidence="4">
    <location>
        <begin position="18"/>
        <end position="543"/>
    </location>
</feature>
<keyword evidence="2" id="KW-0560">Oxidoreductase</keyword>
<dbReference type="GO" id="GO:0046872">
    <property type="term" value="F:metal ion binding"/>
    <property type="evidence" value="ECO:0007669"/>
    <property type="project" value="UniProtKB-KW"/>
</dbReference>
<dbReference type="AlphaFoldDB" id="A0AAE1C3E6"/>
<dbReference type="Proteomes" id="UP001274830">
    <property type="component" value="Unassembled WGS sequence"/>
</dbReference>
<organism evidence="6 7">
    <name type="scientific">Recurvomyces mirabilis</name>
    <dbReference type="NCBI Taxonomy" id="574656"/>
    <lineage>
        <taxon>Eukaryota</taxon>
        <taxon>Fungi</taxon>
        <taxon>Dikarya</taxon>
        <taxon>Ascomycota</taxon>
        <taxon>Pezizomycotina</taxon>
        <taxon>Dothideomycetes</taxon>
        <taxon>Dothideomycetidae</taxon>
        <taxon>Mycosphaerellales</taxon>
        <taxon>Teratosphaeriaceae</taxon>
        <taxon>Recurvomyces</taxon>
    </lineage>
</organism>
<proteinExistence type="predicted"/>
<evidence type="ECO:0000256" key="2">
    <source>
        <dbReference type="ARBA" id="ARBA00023002"/>
    </source>
</evidence>
<accession>A0AAE1C3E6</accession>
<keyword evidence="1" id="KW-0479">Metal-binding</keyword>
<evidence type="ECO:0000313" key="6">
    <source>
        <dbReference type="EMBL" id="KAK3676302.1"/>
    </source>
</evidence>
<dbReference type="Gene3D" id="1.10.1280.10">
    <property type="entry name" value="Di-copper center containing domain from catechol oxidase"/>
    <property type="match status" value="1"/>
</dbReference>
<dbReference type="EMBL" id="JAUTXT010000011">
    <property type="protein sequence ID" value="KAK3676302.1"/>
    <property type="molecule type" value="Genomic_DNA"/>
</dbReference>
<feature type="region of interest" description="Disordered" evidence="3">
    <location>
        <begin position="160"/>
        <end position="190"/>
    </location>
</feature>
<feature type="signal peptide" evidence="4">
    <location>
        <begin position="1"/>
        <end position="17"/>
    </location>
</feature>
<gene>
    <name evidence="6" type="ORF">LTR78_004053</name>
</gene>
<dbReference type="PANTHER" id="PTHR11474:SF125">
    <property type="entry name" value="N-ACETYL-6-HYDROXYTRYPTOPHAN OXIDASE IVOB-RELATED"/>
    <property type="match status" value="1"/>
</dbReference>
<protein>
    <recommendedName>
        <fullName evidence="5">Tyrosinase copper-binding domain-containing protein</fullName>
    </recommendedName>
</protein>